<sequence length="191" mass="21354">MTVRHYARDAIQNPLNGIHQRCTWPFQCAICSGSANSLKMYFAPTVDSDLHYICAMRLDPPEPLIDDMELDCVPIAFTVIGQIAEEDCFLTSAGEPLAGRAARDHIHDRPVASCWFESRPDRDSCLEWRKLTSAIERVTACAVGPVNTSRVIRRMPNDSAVQLRVRFSPYEGEGCELPNSRRQAVLTFGPS</sequence>
<protein>
    <submittedName>
        <fullName evidence="1">Uncharacterized protein</fullName>
    </submittedName>
</protein>
<dbReference type="Proteomes" id="UP000029665">
    <property type="component" value="Unassembled WGS sequence"/>
</dbReference>
<dbReference type="EMBL" id="CCBP010000438">
    <property type="protein sequence ID" value="CDO77057.1"/>
    <property type="molecule type" value="Genomic_DNA"/>
</dbReference>
<gene>
    <name evidence="1" type="ORF">BN946_scf184455.g7</name>
</gene>
<dbReference type="HOGENOM" id="CLU_1422071_0_0_1"/>
<keyword evidence="2" id="KW-1185">Reference proteome</keyword>
<organism evidence="1 2">
    <name type="scientific">Pycnoporus cinnabarinus</name>
    <name type="common">Cinnabar-red polypore</name>
    <name type="synonym">Trametes cinnabarina</name>
    <dbReference type="NCBI Taxonomy" id="5643"/>
    <lineage>
        <taxon>Eukaryota</taxon>
        <taxon>Fungi</taxon>
        <taxon>Dikarya</taxon>
        <taxon>Basidiomycota</taxon>
        <taxon>Agaricomycotina</taxon>
        <taxon>Agaricomycetes</taxon>
        <taxon>Polyporales</taxon>
        <taxon>Polyporaceae</taxon>
        <taxon>Trametes</taxon>
    </lineage>
</organism>
<dbReference type="AlphaFoldDB" id="A0A060SR74"/>
<name>A0A060SR74_PYCCI</name>
<accession>A0A060SR74</accession>
<proteinExistence type="predicted"/>
<dbReference type="OMA" id="VAREACY"/>
<dbReference type="OrthoDB" id="2736021at2759"/>
<reference evidence="1" key="1">
    <citation type="submission" date="2014-01" db="EMBL/GenBank/DDBJ databases">
        <title>The genome of the white-rot fungus Pycnoporus cinnabarinus: a basidiomycete model with a versatile arsenal for lignocellulosic biomass breakdown.</title>
        <authorList>
            <person name="Levasseur A."/>
            <person name="Lomascolo A."/>
            <person name="Ruiz-Duenas F.J."/>
            <person name="Uzan E."/>
            <person name="Piumi F."/>
            <person name="Kues U."/>
            <person name="Ram A.F.J."/>
            <person name="Murat C."/>
            <person name="Haon M."/>
            <person name="Benoit I."/>
            <person name="Arfi Y."/>
            <person name="Chevret D."/>
            <person name="Drula E."/>
            <person name="Kwon M.J."/>
            <person name="Gouret P."/>
            <person name="Lesage-Meessen L."/>
            <person name="Lombard V."/>
            <person name="Mariette J."/>
            <person name="Noirot C."/>
            <person name="Park J."/>
            <person name="Patyshakuliyeva A."/>
            <person name="Wieneger R.A.B."/>
            <person name="Wosten H.A.B."/>
            <person name="Martin F."/>
            <person name="Coutinho P.M."/>
            <person name="de Vries R."/>
            <person name="Martinez A.T."/>
            <person name="Klopp C."/>
            <person name="Pontarotti P."/>
            <person name="Henrissat B."/>
            <person name="Record E."/>
        </authorList>
    </citation>
    <scope>NUCLEOTIDE SEQUENCE [LARGE SCALE GENOMIC DNA]</scope>
    <source>
        <strain evidence="1">BRFM137</strain>
    </source>
</reference>
<evidence type="ECO:0000313" key="2">
    <source>
        <dbReference type="Proteomes" id="UP000029665"/>
    </source>
</evidence>
<comment type="caution">
    <text evidence="1">The sequence shown here is derived from an EMBL/GenBank/DDBJ whole genome shotgun (WGS) entry which is preliminary data.</text>
</comment>
<evidence type="ECO:0000313" key="1">
    <source>
        <dbReference type="EMBL" id="CDO77057.1"/>
    </source>
</evidence>